<organism evidence="1 2">
    <name type="scientific">Cladobotryum mycophilum</name>
    <dbReference type="NCBI Taxonomy" id="491253"/>
    <lineage>
        <taxon>Eukaryota</taxon>
        <taxon>Fungi</taxon>
        <taxon>Dikarya</taxon>
        <taxon>Ascomycota</taxon>
        <taxon>Pezizomycotina</taxon>
        <taxon>Sordariomycetes</taxon>
        <taxon>Hypocreomycetidae</taxon>
        <taxon>Hypocreales</taxon>
        <taxon>Hypocreaceae</taxon>
        <taxon>Cladobotryum</taxon>
    </lineage>
</organism>
<gene>
    <name evidence="1" type="ORF">PT974_10425</name>
</gene>
<dbReference type="PANTHER" id="PTHR42085">
    <property type="entry name" value="F-BOX DOMAIN-CONTAINING PROTEIN"/>
    <property type="match status" value="1"/>
</dbReference>
<dbReference type="Proteomes" id="UP001338125">
    <property type="component" value="Unassembled WGS sequence"/>
</dbReference>
<sequence length="233" mass="27379">MPPDRRRRKAVNRRAPDISHHSRNGNQLFASLPAEIRFLIWEYTLIDESGYITPKYKHRASCIERFMDEQKHQTVNTLNSVLQTCRLFWIDQEINLTFYKFNNFSFGSPFDLVSYILAITPKKRRAIRYIGLLNPEPIYHIPWSFNPIESLRTLTLCRNLRTIRYRYLIHPARQPMTNPLVNPLFESLENIARVCPLLRSFTVSAGNQSSNWFKLKIDRESWSLTPPGPIGTL</sequence>
<name>A0ABR0S9U4_9HYPO</name>
<protein>
    <submittedName>
        <fullName evidence="1">Uncharacterized protein</fullName>
    </submittedName>
</protein>
<accession>A0ABR0S9U4</accession>
<dbReference type="PANTHER" id="PTHR42085:SF2">
    <property type="entry name" value="F-BOX DOMAIN-CONTAINING PROTEIN"/>
    <property type="match status" value="1"/>
</dbReference>
<dbReference type="InterPro" id="IPR038883">
    <property type="entry name" value="AN11006-like"/>
</dbReference>
<keyword evidence="2" id="KW-1185">Reference proteome</keyword>
<comment type="caution">
    <text evidence="1">The sequence shown here is derived from an EMBL/GenBank/DDBJ whole genome shotgun (WGS) entry which is preliminary data.</text>
</comment>
<evidence type="ECO:0000313" key="2">
    <source>
        <dbReference type="Proteomes" id="UP001338125"/>
    </source>
</evidence>
<evidence type="ECO:0000313" key="1">
    <source>
        <dbReference type="EMBL" id="KAK5988928.1"/>
    </source>
</evidence>
<dbReference type="EMBL" id="JAVFKD010000015">
    <property type="protein sequence ID" value="KAK5988928.1"/>
    <property type="molecule type" value="Genomic_DNA"/>
</dbReference>
<reference evidence="1 2" key="1">
    <citation type="submission" date="2024-01" db="EMBL/GenBank/DDBJ databases">
        <title>Complete genome of Cladobotryum mycophilum ATHUM6906.</title>
        <authorList>
            <person name="Christinaki A.C."/>
            <person name="Myridakis A.I."/>
            <person name="Kouvelis V.N."/>
        </authorList>
    </citation>
    <scope>NUCLEOTIDE SEQUENCE [LARGE SCALE GENOMIC DNA]</scope>
    <source>
        <strain evidence="1 2">ATHUM6906</strain>
    </source>
</reference>
<proteinExistence type="predicted"/>